<reference evidence="1" key="1">
    <citation type="journal article" date="2012" name="PLoS Genet.">
        <title>Comparative analysis of the genomes of two field isolates of the rice blast fungus Magnaporthe oryzae.</title>
        <authorList>
            <person name="Xue M."/>
            <person name="Yang J."/>
            <person name="Li Z."/>
            <person name="Hu S."/>
            <person name="Yao N."/>
            <person name="Dean R.A."/>
            <person name="Zhao W."/>
            <person name="Shen M."/>
            <person name="Zhang H."/>
            <person name="Li C."/>
            <person name="Liu L."/>
            <person name="Cao L."/>
            <person name="Xu X."/>
            <person name="Xing Y."/>
            <person name="Hsiang T."/>
            <person name="Zhang Z."/>
            <person name="Xu J.R."/>
            <person name="Peng Y.L."/>
        </authorList>
    </citation>
    <scope>NUCLEOTIDE SEQUENCE</scope>
    <source>
        <strain evidence="1">Y34</strain>
    </source>
</reference>
<dbReference type="AlphaFoldDB" id="A0AA97PFA8"/>
<name>A0AA97PFA8_PYRO3</name>
<dbReference type="EMBL" id="JH793891">
    <property type="protein sequence ID" value="ELQ32438.1"/>
    <property type="molecule type" value="Genomic_DNA"/>
</dbReference>
<evidence type="ECO:0000313" key="1">
    <source>
        <dbReference type="EMBL" id="ELQ32438.1"/>
    </source>
</evidence>
<gene>
    <name evidence="1" type="ORF">OOU_Y34scaffold01161g1</name>
</gene>
<organism evidence="1">
    <name type="scientific">Pyricularia oryzae (strain Y34)</name>
    <name type="common">Rice blast fungus</name>
    <name type="synonym">Magnaporthe oryzae</name>
    <dbReference type="NCBI Taxonomy" id="1143189"/>
    <lineage>
        <taxon>Eukaryota</taxon>
        <taxon>Fungi</taxon>
        <taxon>Dikarya</taxon>
        <taxon>Ascomycota</taxon>
        <taxon>Pezizomycotina</taxon>
        <taxon>Sordariomycetes</taxon>
        <taxon>Sordariomycetidae</taxon>
        <taxon>Magnaporthales</taxon>
        <taxon>Pyriculariaceae</taxon>
        <taxon>Pyricularia</taxon>
    </lineage>
</organism>
<accession>A0AA97PFA8</accession>
<feature type="non-terminal residue" evidence="1">
    <location>
        <position position="1"/>
    </location>
</feature>
<sequence>RYIFHNPPGWLYIIQTKLKQEYQKKEKEWEDCLEDCKKKNANKASYVHNDFAQCFTDCKHLDPRPGTPRAKGLHSSVNSGRKYIALDSALATFRPSKIL</sequence>
<proteinExistence type="predicted"/>
<protein>
    <submittedName>
        <fullName evidence="1">Uncharacterized protein</fullName>
    </submittedName>
</protein>
<dbReference type="Proteomes" id="UP000011086">
    <property type="component" value="Unassembled WGS sequence"/>
</dbReference>